<keyword evidence="5 12" id="KW-0808">Transferase</keyword>
<keyword evidence="6" id="KW-0548">Nucleotidyltransferase</keyword>
<name>A0A498RDR7_9FIRM</name>
<evidence type="ECO:0000256" key="4">
    <source>
        <dbReference type="ARBA" id="ARBA00007237"/>
    </source>
</evidence>
<dbReference type="GO" id="GO:0070814">
    <property type="term" value="P:hydrogen sulfide biosynthetic process"/>
    <property type="evidence" value="ECO:0007669"/>
    <property type="project" value="UniProtKB-UniRule"/>
</dbReference>
<comment type="similarity">
    <text evidence="12">Belongs to the APS kinase family.</text>
</comment>
<evidence type="ECO:0000256" key="8">
    <source>
        <dbReference type="ARBA" id="ARBA00022840"/>
    </source>
</evidence>
<dbReference type="EMBL" id="UPPP01000105">
    <property type="protein sequence ID" value="VBB08980.1"/>
    <property type="molecule type" value="Genomic_DNA"/>
</dbReference>
<dbReference type="Pfam" id="PF01583">
    <property type="entry name" value="APS_kinase"/>
    <property type="match status" value="1"/>
</dbReference>
<evidence type="ECO:0000313" key="14">
    <source>
        <dbReference type="EMBL" id="VBB08980.1"/>
    </source>
</evidence>
<proteinExistence type="inferred from homology"/>
<keyword evidence="7 12" id="KW-0547">Nucleotide-binding</keyword>
<comment type="catalytic activity">
    <reaction evidence="1 12">
        <text>adenosine 5'-phosphosulfate + ATP = 3'-phosphoadenylyl sulfate + ADP + H(+)</text>
        <dbReference type="Rhea" id="RHEA:24152"/>
        <dbReference type="ChEBI" id="CHEBI:15378"/>
        <dbReference type="ChEBI" id="CHEBI:30616"/>
        <dbReference type="ChEBI" id="CHEBI:58243"/>
        <dbReference type="ChEBI" id="CHEBI:58339"/>
        <dbReference type="ChEBI" id="CHEBI:456216"/>
        <dbReference type="EC" id="2.7.1.25"/>
    </reaction>
</comment>
<evidence type="ECO:0000256" key="9">
    <source>
        <dbReference type="ARBA" id="ARBA00023134"/>
    </source>
</evidence>
<dbReference type="GO" id="GO:0000103">
    <property type="term" value="P:sulfate assimilation"/>
    <property type="evidence" value="ECO:0007669"/>
    <property type="project" value="UniProtKB-UniRule"/>
</dbReference>
<keyword evidence="8 12" id="KW-0067">ATP-binding</keyword>
<dbReference type="NCBIfam" id="TIGR00455">
    <property type="entry name" value="apsK"/>
    <property type="match status" value="1"/>
</dbReference>
<feature type="active site" description="Phosphoserine intermediate" evidence="12">
    <location>
        <position position="531"/>
    </location>
</feature>
<dbReference type="OrthoDB" id="9804504at2"/>
<keyword evidence="12" id="KW-0597">Phosphoprotein</keyword>
<evidence type="ECO:0000313" key="15">
    <source>
        <dbReference type="Proteomes" id="UP000277811"/>
    </source>
</evidence>
<comment type="catalytic activity">
    <reaction evidence="11">
        <text>sulfate + ATP + H(+) = adenosine 5'-phosphosulfate + diphosphate</text>
        <dbReference type="Rhea" id="RHEA:18133"/>
        <dbReference type="ChEBI" id="CHEBI:15378"/>
        <dbReference type="ChEBI" id="CHEBI:16189"/>
        <dbReference type="ChEBI" id="CHEBI:30616"/>
        <dbReference type="ChEBI" id="CHEBI:33019"/>
        <dbReference type="ChEBI" id="CHEBI:58243"/>
        <dbReference type="EC" id="2.7.7.4"/>
    </reaction>
</comment>
<dbReference type="InterPro" id="IPR027417">
    <property type="entry name" value="P-loop_NTPase"/>
</dbReference>
<dbReference type="GO" id="GO:0003924">
    <property type="term" value="F:GTPase activity"/>
    <property type="evidence" value="ECO:0007669"/>
    <property type="project" value="InterPro"/>
</dbReference>
<dbReference type="PRINTS" id="PR00315">
    <property type="entry name" value="ELONGATNFCT"/>
</dbReference>
<dbReference type="InterPro" id="IPR000795">
    <property type="entry name" value="T_Tr_GTP-bd_dom"/>
</dbReference>
<evidence type="ECO:0000256" key="12">
    <source>
        <dbReference type="HAMAP-Rule" id="MF_00065"/>
    </source>
</evidence>
<comment type="similarity">
    <text evidence="4">In the N-terminal section; belongs to the TRAFAC class translation factor GTPase superfamily. Classic translation factor GTPase family. CysN/NodQ subfamily.</text>
</comment>
<dbReference type="InterPro" id="IPR011779">
    <property type="entry name" value="SO4_adenylTrfase_lsu"/>
</dbReference>
<dbReference type="SUPFAM" id="SSF50465">
    <property type="entry name" value="EF-Tu/eEF-1alpha/eIF2-gamma C-terminal domain"/>
    <property type="match status" value="1"/>
</dbReference>
<dbReference type="PANTHER" id="PTHR23115">
    <property type="entry name" value="TRANSLATION FACTOR"/>
    <property type="match status" value="1"/>
</dbReference>
<protein>
    <recommendedName>
        <fullName evidence="12">Adenylyl-sulfate kinase</fullName>
        <ecNumber evidence="12">2.7.1.25</ecNumber>
    </recommendedName>
    <alternativeName>
        <fullName evidence="12">APS kinase</fullName>
    </alternativeName>
    <alternativeName>
        <fullName evidence="12">ATP adenosine-5'-phosphosulfate 3'-phosphotransferase</fullName>
    </alternativeName>
    <alternativeName>
        <fullName evidence="12">Adenosine-5'-phosphosulfate kinase</fullName>
    </alternativeName>
</protein>
<dbReference type="InterPro" id="IPR050100">
    <property type="entry name" value="TRAFAC_GTPase_members"/>
</dbReference>
<dbReference type="Gene3D" id="2.40.30.10">
    <property type="entry name" value="Translation factors"/>
    <property type="match status" value="2"/>
</dbReference>
<dbReference type="HAMAP" id="MF_00065">
    <property type="entry name" value="Adenylyl_sulf_kinase"/>
    <property type="match status" value="1"/>
</dbReference>
<dbReference type="GO" id="GO:0005524">
    <property type="term" value="F:ATP binding"/>
    <property type="evidence" value="ECO:0007669"/>
    <property type="project" value="UniProtKB-UniRule"/>
</dbReference>
<evidence type="ECO:0000256" key="3">
    <source>
        <dbReference type="ARBA" id="ARBA00005438"/>
    </source>
</evidence>
<dbReference type="UniPathway" id="UPA00140">
    <property type="reaction ID" value="UER00205"/>
</dbReference>
<evidence type="ECO:0000256" key="5">
    <source>
        <dbReference type="ARBA" id="ARBA00022679"/>
    </source>
</evidence>
<dbReference type="InterPro" id="IPR009000">
    <property type="entry name" value="Transl_B-barrel_sf"/>
</dbReference>
<dbReference type="GO" id="GO:0005525">
    <property type="term" value="F:GTP binding"/>
    <property type="evidence" value="ECO:0007669"/>
    <property type="project" value="UniProtKB-KW"/>
</dbReference>
<sequence>MESIVTSLPEMTVVFLGHVDHGKSTLIGRLLYDTGQVPADRVDFARARSAEQGRNLEFAYLLDGLEEEQEQGITIDFTQTGFTTSGRRFILADAPGHREFLKNMLSGASRAEAAVLVIDAAEGVQEQSRRHGYLLTLLGVKQLAVVVNKMDLVGWDERIFRSIAQEYQAFLASIGFAAQNVIPAAAHTGDNIAVRSARIKWYQGPTLLEQLERFQPAARKEFPLRMPVQDIYRSGKRRLLAGRVETGALTAGQTITIWPTREQTTVKSVERWPETGVTQILTGQNAALEFTDPLFAERGMVITSPDSSPSVSRAFYARVVWLGRQPLVPGQRYKLKVGFQETAAWMESLNRVIDTGSLREVPPECVPAGFIAEGLIMTDQPVIFDVFDENPAMGRFVLVDGYQITGGGVITMPAEKYQTGDFWQERSKLLYPTQGPVTKEDRRGRNQHHSLVLWLTGLSGAGKSTIAHNLEEHLFRDGYQVYVLDGDNVRLGLNQDLGFSANDRKENIRRVAEVARLFVDAGVIVLVAFISPYSEDRTLARNLFTAGEFVEIYVKCPLLVCETRDPKGLYQKARHKELYQFTGLDDAYQEPEHPDIVLETDKLTVEECVEKVISQINLEFKAIR</sequence>
<dbReference type="GO" id="GO:0004020">
    <property type="term" value="F:adenylylsulfate kinase activity"/>
    <property type="evidence" value="ECO:0007669"/>
    <property type="project" value="UniProtKB-UniRule"/>
</dbReference>
<evidence type="ECO:0000256" key="11">
    <source>
        <dbReference type="ARBA" id="ARBA00049370"/>
    </source>
</evidence>
<dbReference type="PROSITE" id="PS00301">
    <property type="entry name" value="G_TR_1"/>
    <property type="match status" value="1"/>
</dbReference>
<evidence type="ECO:0000256" key="6">
    <source>
        <dbReference type="ARBA" id="ARBA00022695"/>
    </source>
</evidence>
<dbReference type="InterPro" id="IPR054696">
    <property type="entry name" value="GTP-eEF1A_C"/>
</dbReference>
<comment type="function">
    <text evidence="2">APS kinase catalyzes the synthesis of activated sulfate.</text>
</comment>
<dbReference type="Pfam" id="PF22594">
    <property type="entry name" value="GTP-eEF1A_C"/>
    <property type="match status" value="1"/>
</dbReference>
<keyword evidence="9" id="KW-0342">GTP-binding</keyword>
<dbReference type="InterPro" id="IPR009001">
    <property type="entry name" value="Transl_elong_EF1A/Init_IF2_C"/>
</dbReference>
<dbReference type="EC" id="2.7.1.25" evidence="12"/>
<dbReference type="CDD" id="cd04166">
    <property type="entry name" value="CysN_ATPS"/>
    <property type="match status" value="1"/>
</dbReference>
<dbReference type="InterPro" id="IPR002891">
    <property type="entry name" value="APS"/>
</dbReference>
<dbReference type="Gene3D" id="3.40.50.300">
    <property type="entry name" value="P-loop containing nucleotide triphosphate hydrolases"/>
    <property type="match status" value="2"/>
</dbReference>
<dbReference type="Pfam" id="PF00009">
    <property type="entry name" value="GTP_EFTU"/>
    <property type="match status" value="1"/>
</dbReference>
<dbReference type="PROSITE" id="PS51722">
    <property type="entry name" value="G_TR_2"/>
    <property type="match status" value="1"/>
</dbReference>
<dbReference type="InterPro" id="IPR059117">
    <property type="entry name" value="APS_kinase_dom"/>
</dbReference>
<reference evidence="14 15" key="1">
    <citation type="submission" date="2018-06" db="EMBL/GenBank/DDBJ databases">
        <authorList>
            <person name="Strepis N."/>
        </authorList>
    </citation>
    <scope>NUCLEOTIDE SEQUENCE [LARGE SCALE GENOMIC DNA]</scope>
    <source>
        <strain evidence="14">LUCI</strain>
    </source>
</reference>
<feature type="domain" description="Tr-type G" evidence="13">
    <location>
        <begin position="8"/>
        <end position="219"/>
    </location>
</feature>
<dbReference type="InterPro" id="IPR041757">
    <property type="entry name" value="CysN_GTP-bd"/>
</dbReference>
<comment type="pathway">
    <text evidence="12">Sulfur metabolism; hydrogen sulfide biosynthesis; sulfite from sulfate: step 2/3.</text>
</comment>
<evidence type="ECO:0000256" key="2">
    <source>
        <dbReference type="ARBA" id="ARBA00002357"/>
    </source>
</evidence>
<keyword evidence="15" id="KW-1185">Reference proteome</keyword>
<dbReference type="NCBIfam" id="TIGR02034">
    <property type="entry name" value="CysN"/>
    <property type="match status" value="1"/>
</dbReference>
<dbReference type="InterPro" id="IPR031157">
    <property type="entry name" value="G_TR_CS"/>
</dbReference>
<dbReference type="NCBIfam" id="NF003013">
    <property type="entry name" value="PRK03846.1"/>
    <property type="match status" value="1"/>
</dbReference>
<gene>
    <name evidence="12" type="primary">cysC</name>
    <name evidence="14" type="ORF">LUCI_4266</name>
</gene>
<evidence type="ECO:0000259" key="13">
    <source>
        <dbReference type="PROSITE" id="PS51722"/>
    </source>
</evidence>
<dbReference type="SUPFAM" id="SSF52540">
    <property type="entry name" value="P-loop containing nucleoside triphosphate hydrolases"/>
    <property type="match status" value="2"/>
</dbReference>
<dbReference type="SUPFAM" id="SSF50447">
    <property type="entry name" value="Translation proteins"/>
    <property type="match status" value="1"/>
</dbReference>
<dbReference type="AlphaFoldDB" id="A0A498RDR7"/>
<keyword evidence="12 14" id="KW-0418">Kinase</keyword>
<dbReference type="GO" id="GO:0004781">
    <property type="term" value="F:sulfate adenylyltransferase (ATP) activity"/>
    <property type="evidence" value="ECO:0007669"/>
    <property type="project" value="UniProtKB-EC"/>
</dbReference>
<accession>A0A498RDR7</accession>
<dbReference type="Proteomes" id="UP000277811">
    <property type="component" value="Unassembled WGS sequence"/>
</dbReference>
<organism evidence="14 15">
    <name type="scientific">Lucifera butyrica</name>
    <dbReference type="NCBI Taxonomy" id="1351585"/>
    <lineage>
        <taxon>Bacteria</taxon>
        <taxon>Bacillati</taxon>
        <taxon>Bacillota</taxon>
        <taxon>Negativicutes</taxon>
        <taxon>Veillonellales</taxon>
        <taxon>Veillonellaceae</taxon>
        <taxon>Lucifera</taxon>
    </lineage>
</organism>
<evidence type="ECO:0000256" key="1">
    <source>
        <dbReference type="ARBA" id="ARBA00001823"/>
    </source>
</evidence>
<dbReference type="CDD" id="cd02027">
    <property type="entry name" value="APSK"/>
    <property type="match status" value="1"/>
</dbReference>
<feature type="binding site" evidence="12">
    <location>
        <begin position="457"/>
        <end position="464"/>
    </location>
    <ligand>
        <name>ATP</name>
        <dbReference type="ChEBI" id="CHEBI:30616"/>
    </ligand>
</feature>
<keyword evidence="10" id="KW-0511">Multifunctional enzyme</keyword>
<comment type="similarity">
    <text evidence="3">In the C-terminal section; belongs to the APS kinase family.</text>
</comment>
<evidence type="ECO:0000256" key="7">
    <source>
        <dbReference type="ARBA" id="ARBA00022741"/>
    </source>
</evidence>
<comment type="function">
    <text evidence="12">Catalyzes the synthesis of activated sulfate.</text>
</comment>
<evidence type="ECO:0000256" key="10">
    <source>
        <dbReference type="ARBA" id="ARBA00023268"/>
    </source>
</evidence>